<dbReference type="InterPro" id="IPR038078">
    <property type="entry name" value="PhoU-like_sf"/>
</dbReference>
<feature type="transmembrane region" description="Helical" evidence="6">
    <location>
        <begin position="107"/>
        <end position="124"/>
    </location>
</feature>
<keyword evidence="5 6" id="KW-0472">Membrane</keyword>
<dbReference type="Pfam" id="PF01895">
    <property type="entry name" value="PhoU"/>
    <property type="match status" value="1"/>
</dbReference>
<dbReference type="SUPFAM" id="SSF109755">
    <property type="entry name" value="PhoU-like"/>
    <property type="match status" value="1"/>
</dbReference>
<dbReference type="PANTHER" id="PTHR10010:SF46">
    <property type="entry name" value="SODIUM-DEPENDENT PHOSPHATE TRANSPORT PROTEIN 2B"/>
    <property type="match status" value="1"/>
</dbReference>
<dbReference type="GO" id="GO:0005886">
    <property type="term" value="C:plasma membrane"/>
    <property type="evidence" value="ECO:0007669"/>
    <property type="project" value="UniProtKB-SubCell"/>
</dbReference>
<dbReference type="STRING" id="443610.VE25_04555"/>
<proteinExistence type="predicted"/>
<feature type="transmembrane region" description="Helical" evidence="6">
    <location>
        <begin position="166"/>
        <end position="184"/>
    </location>
</feature>
<evidence type="ECO:0000313" key="8">
    <source>
        <dbReference type="EMBL" id="KKB12972.1"/>
    </source>
</evidence>
<gene>
    <name evidence="8" type="ORF">VE25_04555</name>
</gene>
<evidence type="ECO:0000313" key="9">
    <source>
        <dbReference type="Proteomes" id="UP000033632"/>
    </source>
</evidence>
<feature type="domain" description="PhoU" evidence="7">
    <location>
        <begin position="344"/>
        <end position="425"/>
    </location>
</feature>
<evidence type="ECO:0000256" key="6">
    <source>
        <dbReference type="SAM" id="Phobius"/>
    </source>
</evidence>
<evidence type="ECO:0000256" key="4">
    <source>
        <dbReference type="ARBA" id="ARBA00022989"/>
    </source>
</evidence>
<protein>
    <submittedName>
        <fullName evidence="8">Na+ cotransporter</fullName>
    </submittedName>
</protein>
<comment type="caution">
    <text evidence="8">The sequence shown here is derived from an EMBL/GenBank/DDBJ whole genome shotgun (WGS) entry which is preliminary data.</text>
</comment>
<keyword evidence="9" id="KW-1185">Reference proteome</keyword>
<evidence type="ECO:0000256" key="1">
    <source>
        <dbReference type="ARBA" id="ARBA00004651"/>
    </source>
</evidence>
<dbReference type="PANTHER" id="PTHR10010">
    <property type="entry name" value="SOLUTE CARRIER FAMILY 34 SODIUM PHOSPHATE , MEMBER 2-RELATED"/>
    <property type="match status" value="1"/>
</dbReference>
<dbReference type="Pfam" id="PF02690">
    <property type="entry name" value="Na_Pi_cotrans"/>
    <property type="match status" value="2"/>
</dbReference>
<dbReference type="NCBIfam" id="NF037997">
    <property type="entry name" value="Na_Pi_symport"/>
    <property type="match status" value="1"/>
</dbReference>
<accession>A0A0F5FXQ8</accession>
<feature type="transmembrane region" description="Helical" evidence="6">
    <location>
        <begin position="136"/>
        <end position="154"/>
    </location>
</feature>
<dbReference type="InterPro" id="IPR026022">
    <property type="entry name" value="PhoU_dom"/>
</dbReference>
<dbReference type="GO" id="GO:0044341">
    <property type="term" value="P:sodium-dependent phosphate transport"/>
    <property type="evidence" value="ECO:0007669"/>
    <property type="project" value="InterPro"/>
</dbReference>
<keyword evidence="3 6" id="KW-0812">Transmembrane</keyword>
<evidence type="ECO:0000256" key="2">
    <source>
        <dbReference type="ARBA" id="ARBA00022475"/>
    </source>
</evidence>
<dbReference type="GO" id="GO:0005436">
    <property type="term" value="F:sodium:phosphate symporter activity"/>
    <property type="evidence" value="ECO:0007669"/>
    <property type="project" value="InterPro"/>
</dbReference>
<organism evidence="8 9">
    <name type="scientific">Devosia geojensis</name>
    <dbReference type="NCBI Taxonomy" id="443610"/>
    <lineage>
        <taxon>Bacteria</taxon>
        <taxon>Pseudomonadati</taxon>
        <taxon>Pseudomonadota</taxon>
        <taxon>Alphaproteobacteria</taxon>
        <taxon>Hyphomicrobiales</taxon>
        <taxon>Devosiaceae</taxon>
        <taxon>Devosia</taxon>
    </lineage>
</organism>
<sequence>MNLYLVLLHLAGAITLLLWAVRMVRTGVERSQEPALKRLLRESGGGKLRAAAVGTGIAIVLQSSTAVALLAAGFAGSGTLTLATGLTLMLGADLGSALVVQILSVDLHWLIPVLLVIGGALFFKGTSRPWRQGGRIVMGIALILVSLQMIGQATLPLREAEFLPDIVGYLASDFVTAFLIGAAFTWLVHSSVASILMVATFAAQGLVPLELGVSLMLGANLGGGLIALGLTRNSVVEARRIAAGNLLFRGVGAALVLVAFHYLQPPLDILGQGVARQVINLHLVFNLMLLVVCLPLTGPVARLVTRLIKPSVAEPPPLVAASSCLDPAVVDQPALALASAKRELLRMAEIIERMLKPLMELYETGDPEKIRQVKRLEEAVDRAQQDIKLYLAQISYPETMQDEARRGHELANFAINLEYVGDAISKTLVKLAETRRDQNLKFSPAGWRELNELHHRVMQNMQLALNVLMSEDRESARLLLAEKDAMGQAERASASGHLQRLRQGASQSIETSNIHLETVRALKTINSLFASVAYPILAESGDLLDSRLARDNGGSAS</sequence>
<feature type="transmembrane region" description="Helical" evidence="6">
    <location>
        <begin position="242"/>
        <end position="263"/>
    </location>
</feature>
<reference evidence="8 9" key="1">
    <citation type="submission" date="2015-03" db="EMBL/GenBank/DDBJ databases">
        <authorList>
            <person name="Hassan Y.I."/>
            <person name="Lepp D."/>
            <person name="Li X.-Z."/>
            <person name="Zhou T."/>
        </authorList>
    </citation>
    <scope>NUCLEOTIDE SEQUENCE [LARGE SCALE GENOMIC DNA]</scope>
    <source>
        <strain evidence="8 9">BD-c194</strain>
    </source>
</reference>
<evidence type="ECO:0000256" key="5">
    <source>
        <dbReference type="ARBA" id="ARBA00023136"/>
    </source>
</evidence>
<keyword evidence="4 6" id="KW-1133">Transmembrane helix</keyword>
<dbReference type="InterPro" id="IPR003841">
    <property type="entry name" value="Na/Pi_transpt"/>
</dbReference>
<comment type="subcellular location">
    <subcellularLocation>
        <location evidence="1">Cell membrane</location>
        <topology evidence="1">Multi-pass membrane protein</topology>
    </subcellularLocation>
</comment>
<evidence type="ECO:0000259" key="7">
    <source>
        <dbReference type="Pfam" id="PF01895"/>
    </source>
</evidence>
<dbReference type="RefSeq" id="WP_046107413.1">
    <property type="nucleotide sequence ID" value="NZ_JZEX01000054.1"/>
</dbReference>
<evidence type="ECO:0000256" key="3">
    <source>
        <dbReference type="ARBA" id="ARBA00022692"/>
    </source>
</evidence>
<dbReference type="Gene3D" id="1.20.58.220">
    <property type="entry name" value="Phosphate transport system protein phou homolog 2, domain 2"/>
    <property type="match status" value="1"/>
</dbReference>
<dbReference type="PATRIC" id="fig|443610.3.peg.3400"/>
<feature type="transmembrane region" description="Helical" evidence="6">
    <location>
        <begin position="213"/>
        <end position="230"/>
    </location>
</feature>
<keyword evidence="2" id="KW-1003">Cell membrane</keyword>
<dbReference type="EMBL" id="JZEX01000054">
    <property type="protein sequence ID" value="KKB12972.1"/>
    <property type="molecule type" value="Genomic_DNA"/>
</dbReference>
<feature type="transmembrane region" description="Helical" evidence="6">
    <location>
        <begin position="283"/>
        <end position="304"/>
    </location>
</feature>
<dbReference type="AlphaFoldDB" id="A0A0F5FXQ8"/>
<dbReference type="Proteomes" id="UP000033632">
    <property type="component" value="Unassembled WGS sequence"/>
</dbReference>
<dbReference type="OrthoDB" id="5778511at2"/>
<name>A0A0F5FXQ8_9HYPH</name>